<evidence type="ECO:0000256" key="4">
    <source>
        <dbReference type="PROSITE-ProRule" id="PRU00134"/>
    </source>
</evidence>
<evidence type="ECO:0000256" key="2">
    <source>
        <dbReference type="ARBA" id="ARBA00022771"/>
    </source>
</evidence>
<evidence type="ECO:0000259" key="5">
    <source>
        <dbReference type="PROSITE" id="PS50865"/>
    </source>
</evidence>
<dbReference type="GeneID" id="72000926"/>
<gene>
    <name evidence="6" type="ORF">C8Q71DRAFT_701522</name>
</gene>
<reference evidence="6 7" key="1">
    <citation type="journal article" date="2021" name="Environ. Microbiol.">
        <title>Gene family expansions and transcriptome signatures uncover fungal adaptations to wood decay.</title>
        <authorList>
            <person name="Hage H."/>
            <person name="Miyauchi S."/>
            <person name="Viragh M."/>
            <person name="Drula E."/>
            <person name="Min B."/>
            <person name="Chaduli D."/>
            <person name="Navarro D."/>
            <person name="Favel A."/>
            <person name="Norest M."/>
            <person name="Lesage-Meessen L."/>
            <person name="Balint B."/>
            <person name="Merenyi Z."/>
            <person name="de Eugenio L."/>
            <person name="Morin E."/>
            <person name="Martinez A.T."/>
            <person name="Baldrian P."/>
            <person name="Stursova M."/>
            <person name="Martinez M.J."/>
            <person name="Novotny C."/>
            <person name="Magnuson J.K."/>
            <person name="Spatafora J.W."/>
            <person name="Maurice S."/>
            <person name="Pangilinan J."/>
            <person name="Andreopoulos W."/>
            <person name="LaButti K."/>
            <person name="Hundley H."/>
            <person name="Na H."/>
            <person name="Kuo A."/>
            <person name="Barry K."/>
            <person name="Lipzen A."/>
            <person name="Henrissat B."/>
            <person name="Riley R."/>
            <person name="Ahrendt S."/>
            <person name="Nagy L.G."/>
            <person name="Grigoriev I.V."/>
            <person name="Martin F."/>
            <person name="Rosso M.N."/>
        </authorList>
    </citation>
    <scope>NUCLEOTIDE SEQUENCE [LARGE SCALE GENOMIC DNA]</scope>
    <source>
        <strain evidence="6 7">CIRM-BRFM 1785</strain>
    </source>
</reference>
<evidence type="ECO:0000313" key="7">
    <source>
        <dbReference type="Proteomes" id="UP000814176"/>
    </source>
</evidence>
<keyword evidence="2 4" id="KW-0863">Zinc-finger</keyword>
<organism evidence="6 7">
    <name type="scientific">Rhodofomes roseus</name>
    <dbReference type="NCBI Taxonomy" id="34475"/>
    <lineage>
        <taxon>Eukaryota</taxon>
        <taxon>Fungi</taxon>
        <taxon>Dikarya</taxon>
        <taxon>Basidiomycota</taxon>
        <taxon>Agaricomycotina</taxon>
        <taxon>Agaricomycetes</taxon>
        <taxon>Polyporales</taxon>
        <taxon>Rhodofomes</taxon>
    </lineage>
</organism>
<keyword evidence="7" id="KW-1185">Reference proteome</keyword>
<name>A0ABQ8KR99_9APHY</name>
<evidence type="ECO:0000313" key="6">
    <source>
        <dbReference type="EMBL" id="KAH9841126.1"/>
    </source>
</evidence>
<accession>A0ABQ8KR99</accession>
<keyword evidence="3" id="KW-0862">Zinc</keyword>
<dbReference type="Proteomes" id="UP000814176">
    <property type="component" value="Unassembled WGS sequence"/>
</dbReference>
<proteinExistence type="predicted"/>
<comment type="caution">
    <text evidence="6">The sequence shown here is derived from an EMBL/GenBank/DDBJ whole genome shotgun (WGS) entry which is preliminary data.</text>
</comment>
<dbReference type="InterPro" id="IPR002893">
    <property type="entry name" value="Znf_MYND"/>
</dbReference>
<protein>
    <recommendedName>
        <fullName evidence="5">MYND-type domain-containing protein</fullName>
    </recommendedName>
</protein>
<evidence type="ECO:0000256" key="3">
    <source>
        <dbReference type="ARBA" id="ARBA00022833"/>
    </source>
</evidence>
<dbReference type="EMBL" id="JADCUA010000004">
    <property type="protein sequence ID" value="KAH9841126.1"/>
    <property type="molecule type" value="Genomic_DNA"/>
</dbReference>
<dbReference type="RefSeq" id="XP_047782592.1">
    <property type="nucleotide sequence ID" value="XM_047920194.1"/>
</dbReference>
<sequence>MVKLSLCTKCKKFHYCSKECQRKDWPSHKGFAKQIETVERLSLLDPFAGQRLKHFTDWCFNSATNKLPYVSALRLYEDPGRAHTHVIFEQSVYTPRAGPLTKDKFRIIRCAVYRMSDALPEIERALKLSPGEGIRLCNEMLHESHPVAEELVLFLTLRYGEGMSPKLGRGLHSLLYTSKAIH</sequence>
<dbReference type="SUPFAM" id="SSF144232">
    <property type="entry name" value="HIT/MYND zinc finger-like"/>
    <property type="match status" value="1"/>
</dbReference>
<evidence type="ECO:0000256" key="1">
    <source>
        <dbReference type="ARBA" id="ARBA00022723"/>
    </source>
</evidence>
<dbReference type="PROSITE" id="PS50865">
    <property type="entry name" value="ZF_MYND_2"/>
    <property type="match status" value="1"/>
</dbReference>
<dbReference type="Pfam" id="PF01753">
    <property type="entry name" value="zf-MYND"/>
    <property type="match status" value="1"/>
</dbReference>
<dbReference type="Gene3D" id="6.10.140.2220">
    <property type="match status" value="1"/>
</dbReference>
<keyword evidence="1" id="KW-0479">Metal-binding</keyword>
<feature type="domain" description="MYND-type" evidence="5">
    <location>
        <begin position="1"/>
        <end position="32"/>
    </location>
</feature>